<dbReference type="Pfam" id="PF09361">
    <property type="entry name" value="Phasin_2"/>
    <property type="match status" value="1"/>
</dbReference>
<dbReference type="InterPro" id="IPR018968">
    <property type="entry name" value="Phasin"/>
</dbReference>
<keyword evidence="4" id="KW-1185">Reference proteome</keyword>
<dbReference type="Proteomes" id="UP000198703">
    <property type="component" value="Unassembled WGS sequence"/>
</dbReference>
<sequence>MTRHDAGPTAGTRHAAQQAPFDPAAMLEPSRRAMEAATEAHARMLRQMAEFGGEMLRFAGRRIEQDRFAAQKLAECRTPQDALHAYGDFLRDATRDYSEEMGRLGDICGAQTREAMALAAAFSPGLRRPPQAAGSDRAAPVGGA</sequence>
<gene>
    <name evidence="3" type="ORF">SAMN05444370_10726</name>
</gene>
<reference evidence="3 4" key="1">
    <citation type="submission" date="2016-10" db="EMBL/GenBank/DDBJ databases">
        <authorList>
            <person name="de Groot N.N."/>
        </authorList>
    </citation>
    <scope>NUCLEOTIDE SEQUENCE [LARGE SCALE GENOMIC DNA]</scope>
    <source>
        <strain evidence="3 4">DSM 15345</strain>
    </source>
</reference>
<accession>A0A1H4CDP7</accession>
<proteinExistence type="predicted"/>
<dbReference type="EMBL" id="FNQM01000007">
    <property type="protein sequence ID" value="SEA58506.1"/>
    <property type="molecule type" value="Genomic_DNA"/>
</dbReference>
<evidence type="ECO:0000259" key="2">
    <source>
        <dbReference type="Pfam" id="PF09361"/>
    </source>
</evidence>
<feature type="region of interest" description="Disordered" evidence="1">
    <location>
        <begin position="125"/>
        <end position="144"/>
    </location>
</feature>
<dbReference type="AlphaFoldDB" id="A0A1H4CDP7"/>
<protein>
    <submittedName>
        <fullName evidence="3">Phasin protein</fullName>
    </submittedName>
</protein>
<organism evidence="3 4">
    <name type="scientific">Rubrimonas cliftonensis</name>
    <dbReference type="NCBI Taxonomy" id="89524"/>
    <lineage>
        <taxon>Bacteria</taxon>
        <taxon>Pseudomonadati</taxon>
        <taxon>Pseudomonadota</taxon>
        <taxon>Alphaproteobacteria</taxon>
        <taxon>Rhodobacterales</taxon>
        <taxon>Paracoccaceae</taxon>
        <taxon>Rubrimonas</taxon>
    </lineage>
</organism>
<feature type="region of interest" description="Disordered" evidence="1">
    <location>
        <begin position="1"/>
        <end position="24"/>
    </location>
</feature>
<dbReference type="OrthoDB" id="7744969at2"/>
<feature type="domain" description="Phasin" evidence="2">
    <location>
        <begin position="26"/>
        <end position="120"/>
    </location>
</feature>
<evidence type="ECO:0000313" key="3">
    <source>
        <dbReference type="EMBL" id="SEA58506.1"/>
    </source>
</evidence>
<dbReference type="RefSeq" id="WP_093253960.1">
    <property type="nucleotide sequence ID" value="NZ_FNQM01000007.1"/>
</dbReference>
<evidence type="ECO:0000313" key="4">
    <source>
        <dbReference type="Proteomes" id="UP000198703"/>
    </source>
</evidence>
<evidence type="ECO:0000256" key="1">
    <source>
        <dbReference type="SAM" id="MobiDB-lite"/>
    </source>
</evidence>
<dbReference type="STRING" id="89524.SAMN05444370_10726"/>
<name>A0A1H4CDP7_9RHOB</name>